<evidence type="ECO:0000313" key="4">
    <source>
        <dbReference type="Proteomes" id="UP001596455"/>
    </source>
</evidence>
<feature type="compositionally biased region" description="Low complexity" evidence="1">
    <location>
        <begin position="468"/>
        <end position="483"/>
    </location>
</feature>
<protein>
    <submittedName>
        <fullName evidence="3">DUF222 domain-containing protein</fullName>
    </submittedName>
</protein>
<dbReference type="Gene3D" id="1.10.30.50">
    <property type="match status" value="1"/>
</dbReference>
<feature type="compositionally biased region" description="Polar residues" evidence="1">
    <location>
        <begin position="510"/>
        <end position="522"/>
    </location>
</feature>
<comment type="caution">
    <text evidence="3">The sequence shown here is derived from an EMBL/GenBank/DDBJ whole genome shotgun (WGS) entry which is preliminary data.</text>
</comment>
<dbReference type="Pfam" id="PF02720">
    <property type="entry name" value="DUF222"/>
    <property type="match status" value="1"/>
</dbReference>
<dbReference type="Proteomes" id="UP001596455">
    <property type="component" value="Unassembled WGS sequence"/>
</dbReference>
<dbReference type="EMBL" id="JBHTCQ010000001">
    <property type="protein sequence ID" value="MFC7405382.1"/>
    <property type="molecule type" value="Genomic_DNA"/>
</dbReference>
<evidence type="ECO:0000256" key="1">
    <source>
        <dbReference type="SAM" id="MobiDB-lite"/>
    </source>
</evidence>
<dbReference type="InterPro" id="IPR003870">
    <property type="entry name" value="DUF222"/>
</dbReference>
<feature type="domain" description="DUF222" evidence="2">
    <location>
        <begin position="57"/>
        <end position="390"/>
    </location>
</feature>
<reference evidence="4" key="1">
    <citation type="journal article" date="2019" name="Int. J. Syst. Evol. Microbiol.">
        <title>The Global Catalogue of Microorganisms (GCM) 10K type strain sequencing project: providing services to taxonomists for standard genome sequencing and annotation.</title>
        <authorList>
            <consortium name="The Broad Institute Genomics Platform"/>
            <consortium name="The Broad Institute Genome Sequencing Center for Infectious Disease"/>
            <person name="Wu L."/>
            <person name="Ma J."/>
        </authorList>
    </citation>
    <scope>NUCLEOTIDE SEQUENCE [LARGE SCALE GENOMIC DNA]</scope>
    <source>
        <strain evidence="4">JCM 1490</strain>
    </source>
</reference>
<feature type="region of interest" description="Disordered" evidence="1">
    <location>
        <begin position="435"/>
        <end position="522"/>
    </location>
</feature>
<feature type="region of interest" description="Disordered" evidence="1">
    <location>
        <begin position="267"/>
        <end position="289"/>
    </location>
</feature>
<gene>
    <name evidence="3" type="ORF">ACFQQL_09705</name>
</gene>
<evidence type="ECO:0000313" key="3">
    <source>
        <dbReference type="EMBL" id="MFC7405382.1"/>
    </source>
</evidence>
<organism evidence="3 4">
    <name type="scientific">Georgenia alba</name>
    <dbReference type="NCBI Taxonomy" id="2233858"/>
    <lineage>
        <taxon>Bacteria</taxon>
        <taxon>Bacillati</taxon>
        <taxon>Actinomycetota</taxon>
        <taxon>Actinomycetes</taxon>
        <taxon>Micrococcales</taxon>
        <taxon>Bogoriellaceae</taxon>
        <taxon>Georgenia</taxon>
    </lineage>
</organism>
<evidence type="ECO:0000259" key="2">
    <source>
        <dbReference type="Pfam" id="PF02720"/>
    </source>
</evidence>
<sequence length="522" mass="53907">MTTTLRTGTAAAAAVPVAGGGSVVWAEGVRSFRESLARGRVPGEPGDLVGLLGELEALKGAICAVQADAALGLEAARREEERIAGVPARRRGRGVAAEVALARRESPHRGRQLLGLARELVTQLPHTAARLRDGTLSEYKAGLLVRETAALGPAHRGQVDAAVCAEAGKLAGVGTRELVARARRAAIERDPRSMVERAERAVAERRVSLRPAPAPEGAGMCYLTALLPLAQGVGAYATLTRDAQRLRGGGDPRTKAQLMADLLTTRLTATSDPTTNDTNATTEAGVPPGAGPGPVVPGPPAVPVAVSVMLSDAALLGGVDEEAAVLSAEGVAGQVIPARVARALVGQSLREGVGAWIRRLYATPGGELVAMTSRQRFFPAGLAEFLTLRDQGTCRMPYCDAPIRHADHVIPAAEDGQTTATGGQGLCEACNHTKQAPGWRQTPSAKEWNDTNATDDTDDTVGGGGGRHTVTTTTPTGHRYTSTAPPPGRVDTVPRTPGGGARRRTISAGLRSSTSGSPDAVP</sequence>
<keyword evidence="4" id="KW-1185">Reference proteome</keyword>
<name>A0ABW2QBT9_9MICO</name>
<accession>A0ABW2QBT9</accession>
<feature type="compositionally biased region" description="Polar residues" evidence="1">
    <location>
        <begin position="267"/>
        <end position="282"/>
    </location>
</feature>
<dbReference type="RefSeq" id="WP_382393660.1">
    <property type="nucleotide sequence ID" value="NZ_JBHTCQ010000001.1"/>
</dbReference>
<proteinExistence type="predicted"/>